<feature type="compositionally biased region" description="Polar residues" evidence="2">
    <location>
        <begin position="1"/>
        <end position="11"/>
    </location>
</feature>
<accession>A0AAQ3WIK0</accession>
<feature type="compositionally biased region" description="Basic and acidic residues" evidence="2">
    <location>
        <begin position="69"/>
        <end position="78"/>
    </location>
</feature>
<evidence type="ECO:0000256" key="2">
    <source>
        <dbReference type="SAM" id="MobiDB-lite"/>
    </source>
</evidence>
<keyword evidence="5" id="KW-1185">Reference proteome</keyword>
<dbReference type="InterPro" id="IPR001878">
    <property type="entry name" value="Znf_CCHC"/>
</dbReference>
<evidence type="ECO:0000313" key="4">
    <source>
        <dbReference type="EMBL" id="WVZ63081.1"/>
    </source>
</evidence>
<feature type="compositionally biased region" description="Basic and acidic residues" evidence="2">
    <location>
        <begin position="41"/>
        <end position="55"/>
    </location>
</feature>
<name>A0AAQ3WIK0_PASNO</name>
<feature type="domain" description="CCHC-type" evidence="3">
    <location>
        <begin position="406"/>
        <end position="423"/>
    </location>
</feature>
<feature type="region of interest" description="Disordered" evidence="2">
    <location>
        <begin position="340"/>
        <end position="369"/>
    </location>
</feature>
<evidence type="ECO:0000256" key="1">
    <source>
        <dbReference type="PROSITE-ProRule" id="PRU00047"/>
    </source>
</evidence>
<dbReference type="SUPFAM" id="SSF57756">
    <property type="entry name" value="Retrovirus zinc finger-like domains"/>
    <property type="match status" value="1"/>
</dbReference>
<dbReference type="PANTHER" id="PTHR34676:SF17">
    <property type="entry name" value="OS06G0684500 PROTEIN"/>
    <property type="match status" value="1"/>
</dbReference>
<dbReference type="Proteomes" id="UP001341281">
    <property type="component" value="Chromosome 03"/>
</dbReference>
<dbReference type="GO" id="GO:0008270">
    <property type="term" value="F:zinc ion binding"/>
    <property type="evidence" value="ECO:0007669"/>
    <property type="project" value="UniProtKB-KW"/>
</dbReference>
<dbReference type="AlphaFoldDB" id="A0AAQ3WIK0"/>
<sequence length="450" mass="51613">MSTVAETTSPKNGKEALVEEEEDLVSIDLSSSSEKEESESEVQKEMKKMAKEMAKRALKKMTKKLMAQVEKKMEKKSESTSSPKKTKSSGNKKFTQSPFDYSSLTNVPSSNFTSLPIGKAPILDRLNYADWASDMKMHLISLHPSLWEIVVVGVNIPKKDELITPEMMQDLHRNAQAVHILDNGLSEEERCKVKGMEIAKEIWDKLQLAHEGDRKAKLGKIELIQGELDNFVLLKGETLQELFDRFIELINKRRAIGSEERDDENKVARRFLRAYQVKNMTLATIIRERYDFEAMDAHTLLGKFQHHEMTDQVAIAATGRIPNAIMPNESENRVALQATNEDEAIKSSKAKKSKKIVEESSSDDSSDDEDQNVVMFIKTFKKMMGDGHKYKRRYGDKYKKDKYKKRRCYECGEFGHYIADCPKKKEESKERKKDKEQELQEEATWLCSCG</sequence>
<dbReference type="SMART" id="SM00343">
    <property type="entry name" value="ZnF_C2HC"/>
    <property type="match status" value="1"/>
</dbReference>
<keyword evidence="1" id="KW-0863">Zinc-finger</keyword>
<reference evidence="4 5" key="1">
    <citation type="submission" date="2024-02" db="EMBL/GenBank/DDBJ databases">
        <title>High-quality chromosome-scale genome assembly of Pensacola bahiagrass (Paspalum notatum Flugge var. saurae).</title>
        <authorList>
            <person name="Vega J.M."/>
            <person name="Podio M."/>
            <person name="Orjuela J."/>
            <person name="Siena L.A."/>
            <person name="Pessino S.C."/>
            <person name="Combes M.C."/>
            <person name="Mariac C."/>
            <person name="Albertini E."/>
            <person name="Pupilli F."/>
            <person name="Ortiz J.P.A."/>
            <person name="Leblanc O."/>
        </authorList>
    </citation>
    <scope>NUCLEOTIDE SEQUENCE [LARGE SCALE GENOMIC DNA]</scope>
    <source>
        <strain evidence="4">R1</strain>
        <tissue evidence="4">Leaf</tissue>
    </source>
</reference>
<dbReference type="GO" id="GO:0003676">
    <property type="term" value="F:nucleic acid binding"/>
    <property type="evidence" value="ECO:0007669"/>
    <property type="project" value="InterPro"/>
</dbReference>
<evidence type="ECO:0000313" key="5">
    <source>
        <dbReference type="Proteomes" id="UP001341281"/>
    </source>
</evidence>
<dbReference type="InterPro" id="IPR036875">
    <property type="entry name" value="Znf_CCHC_sf"/>
</dbReference>
<keyword evidence="1" id="KW-0479">Metal-binding</keyword>
<feature type="compositionally biased region" description="Basic and acidic residues" evidence="2">
    <location>
        <begin position="424"/>
        <end position="438"/>
    </location>
</feature>
<feature type="compositionally biased region" description="Low complexity" evidence="2">
    <location>
        <begin position="79"/>
        <end position="95"/>
    </location>
</feature>
<dbReference type="EMBL" id="CP144747">
    <property type="protein sequence ID" value="WVZ63081.1"/>
    <property type="molecule type" value="Genomic_DNA"/>
</dbReference>
<feature type="region of interest" description="Disordered" evidence="2">
    <location>
        <begin position="424"/>
        <end position="450"/>
    </location>
</feature>
<dbReference type="PANTHER" id="PTHR34676">
    <property type="entry name" value="DUF4219 DOMAIN-CONTAINING PROTEIN-RELATED"/>
    <property type="match status" value="1"/>
</dbReference>
<gene>
    <name evidence="4" type="ORF">U9M48_012746</name>
</gene>
<keyword evidence="1" id="KW-0862">Zinc</keyword>
<dbReference type="Pfam" id="PF00098">
    <property type="entry name" value="zf-CCHC"/>
    <property type="match status" value="1"/>
</dbReference>
<feature type="region of interest" description="Disordered" evidence="2">
    <location>
        <begin position="1"/>
        <end position="100"/>
    </location>
</feature>
<dbReference type="Gene3D" id="4.10.60.10">
    <property type="entry name" value="Zinc finger, CCHC-type"/>
    <property type="match status" value="1"/>
</dbReference>
<evidence type="ECO:0000259" key="3">
    <source>
        <dbReference type="PROSITE" id="PS50158"/>
    </source>
</evidence>
<dbReference type="PROSITE" id="PS50158">
    <property type="entry name" value="ZF_CCHC"/>
    <property type="match status" value="1"/>
</dbReference>
<organism evidence="4 5">
    <name type="scientific">Paspalum notatum var. saurae</name>
    <dbReference type="NCBI Taxonomy" id="547442"/>
    <lineage>
        <taxon>Eukaryota</taxon>
        <taxon>Viridiplantae</taxon>
        <taxon>Streptophyta</taxon>
        <taxon>Embryophyta</taxon>
        <taxon>Tracheophyta</taxon>
        <taxon>Spermatophyta</taxon>
        <taxon>Magnoliopsida</taxon>
        <taxon>Liliopsida</taxon>
        <taxon>Poales</taxon>
        <taxon>Poaceae</taxon>
        <taxon>PACMAD clade</taxon>
        <taxon>Panicoideae</taxon>
        <taxon>Andropogonodae</taxon>
        <taxon>Paspaleae</taxon>
        <taxon>Paspalinae</taxon>
        <taxon>Paspalum</taxon>
    </lineage>
</organism>
<proteinExistence type="predicted"/>
<dbReference type="Pfam" id="PF14223">
    <property type="entry name" value="Retrotran_gag_2"/>
    <property type="match status" value="1"/>
</dbReference>
<feature type="compositionally biased region" description="Acidic residues" evidence="2">
    <location>
        <begin position="360"/>
        <end position="369"/>
    </location>
</feature>
<protein>
    <recommendedName>
        <fullName evidence="3">CCHC-type domain-containing protein</fullName>
    </recommendedName>
</protein>